<sequence length="432" mass="45704">MRSIDWTPVNLGSDPVPGEPGIVQSGGLSYLEVADAIRSAERRLRNLDAGGSVVSEAVEALQETANTVADNILRAEKRYRAVGQALLDYAPQLESAQQESQSALESARIARDTADESSAHQRHYLRLAADDTDPVQALMYTNVAETFETDAVSASAGVGLAITRINDAVTSRDRGAETARGSIENITSSDDLNDGWWDNWGKDALAVITDIAGWVSAIAGVLALLVSWIPVVGQLLAAALLVVAGLAAVVNAIGNIVLASSGERSWGEAGLSIAGVALSFIGMGAAVKVVGRVLMAEKVTMKVGQQITVKQSLRLRPADWKQWAGDMRTPVPPPVNGQTIWRAYGGKANATGGSWSPVDVQGLSNPRMQMGLPGDNGMSRVVVARLDDVEAVQTLRHGLPYEGNLGGAPEYRIPWDAQGKITVLNDLPFVVP</sequence>
<name>A0A4V3I962_9MICO</name>
<dbReference type="EMBL" id="FNIB01000013">
    <property type="protein sequence ID" value="SDO25407.1"/>
    <property type="molecule type" value="Genomic_DNA"/>
</dbReference>
<dbReference type="Proteomes" id="UP000199639">
    <property type="component" value="Unassembled WGS sequence"/>
</dbReference>
<gene>
    <name evidence="4" type="ORF">E3O21_06995</name>
    <name evidence="3" type="ORF">SAMN05216368_11365</name>
</gene>
<reference evidence="3 5" key="1">
    <citation type="submission" date="2016-10" db="EMBL/GenBank/DDBJ databases">
        <authorList>
            <person name="Varghese N."/>
            <person name="Submissions S."/>
        </authorList>
    </citation>
    <scope>NUCLEOTIDE SEQUENCE [LARGE SCALE GENOMIC DNA]</scope>
    <source>
        <strain evidence="3 5">CGMCC 1.11215</strain>
    </source>
</reference>
<evidence type="ECO:0000313" key="5">
    <source>
        <dbReference type="Proteomes" id="UP000199639"/>
    </source>
</evidence>
<feature type="transmembrane region" description="Helical" evidence="1">
    <location>
        <begin position="211"/>
        <end position="229"/>
    </location>
</feature>
<dbReference type="AlphaFoldDB" id="A0A4V3I962"/>
<evidence type="ECO:0000259" key="2">
    <source>
        <dbReference type="Pfam" id="PF21725"/>
    </source>
</evidence>
<organism evidence="3 5">
    <name type="scientific">Cryobacterium flavum</name>
    <dbReference type="NCBI Taxonomy" id="1424659"/>
    <lineage>
        <taxon>Bacteria</taxon>
        <taxon>Bacillati</taxon>
        <taxon>Actinomycetota</taxon>
        <taxon>Actinomycetes</taxon>
        <taxon>Micrococcales</taxon>
        <taxon>Microbacteriaceae</taxon>
        <taxon>Cryobacterium</taxon>
    </lineage>
</organism>
<dbReference type="Pfam" id="PF21725">
    <property type="entry name" value="T7SS_signal"/>
    <property type="match status" value="1"/>
</dbReference>
<feature type="transmembrane region" description="Helical" evidence="1">
    <location>
        <begin position="270"/>
        <end position="291"/>
    </location>
</feature>
<dbReference type="STRING" id="1424659.SAMN05216368_11365"/>
<dbReference type="EMBL" id="SOFD01000022">
    <property type="protein sequence ID" value="TFB78006.1"/>
    <property type="molecule type" value="Genomic_DNA"/>
</dbReference>
<feature type="transmembrane region" description="Helical" evidence="1">
    <location>
        <begin position="236"/>
        <end position="258"/>
    </location>
</feature>
<evidence type="ECO:0000256" key="1">
    <source>
        <dbReference type="SAM" id="Phobius"/>
    </source>
</evidence>
<protein>
    <recommendedName>
        <fullName evidence="2">Putative T7SS secretion signal domain-containing protein</fullName>
    </recommendedName>
</protein>
<keyword evidence="6" id="KW-1185">Reference proteome</keyword>
<keyword evidence="1" id="KW-0472">Membrane</keyword>
<evidence type="ECO:0000313" key="4">
    <source>
        <dbReference type="EMBL" id="TFB78006.1"/>
    </source>
</evidence>
<dbReference type="Proteomes" id="UP000298252">
    <property type="component" value="Unassembled WGS sequence"/>
</dbReference>
<dbReference type="RefSeq" id="WP_092341791.1">
    <property type="nucleotide sequence ID" value="NZ_FNIB01000013.1"/>
</dbReference>
<keyword evidence="1" id="KW-1133">Transmembrane helix</keyword>
<dbReference type="InterPro" id="IPR049082">
    <property type="entry name" value="T7SS_signal"/>
</dbReference>
<proteinExistence type="predicted"/>
<reference evidence="4 6" key="2">
    <citation type="submission" date="2019-03" db="EMBL/GenBank/DDBJ databases">
        <title>Genomics of glacier-inhabiting Cryobacterium strains.</title>
        <authorList>
            <person name="Liu Q."/>
            <person name="Xin Y.-H."/>
        </authorList>
    </citation>
    <scope>NUCLEOTIDE SEQUENCE [LARGE SCALE GENOMIC DNA]</scope>
    <source>
        <strain evidence="4 6">Hh8</strain>
    </source>
</reference>
<evidence type="ECO:0000313" key="6">
    <source>
        <dbReference type="Proteomes" id="UP000298252"/>
    </source>
</evidence>
<keyword evidence="1" id="KW-0812">Transmembrane</keyword>
<feature type="domain" description="Putative T7SS secretion signal" evidence="2">
    <location>
        <begin position="16"/>
        <end position="186"/>
    </location>
</feature>
<evidence type="ECO:0000313" key="3">
    <source>
        <dbReference type="EMBL" id="SDO25407.1"/>
    </source>
</evidence>
<accession>A0A4V3I962</accession>